<dbReference type="KEGG" id="psac:PSM36_0772"/>
<dbReference type="Proteomes" id="UP000187464">
    <property type="component" value="Chromosome I"/>
</dbReference>
<evidence type="ECO:0000313" key="2">
    <source>
        <dbReference type="Proteomes" id="UP000187464"/>
    </source>
</evidence>
<name>A0A1R3T2Z4_9BACT</name>
<reference evidence="1 2" key="1">
    <citation type="submission" date="2016-08" db="EMBL/GenBank/DDBJ databases">
        <authorList>
            <person name="Seilhamer J.J."/>
        </authorList>
    </citation>
    <scope>NUCLEOTIDE SEQUENCE [LARGE SCALE GENOMIC DNA]</scope>
    <source>
        <strain evidence="1">M3/6</strain>
    </source>
</reference>
<protein>
    <submittedName>
        <fullName evidence="1">Uncharacterized protein</fullName>
    </submittedName>
</protein>
<evidence type="ECO:0000313" key="1">
    <source>
        <dbReference type="EMBL" id="SCD19598.1"/>
    </source>
</evidence>
<organism evidence="1 2">
    <name type="scientific">Proteiniphilum saccharofermentans</name>
    <dbReference type="NCBI Taxonomy" id="1642647"/>
    <lineage>
        <taxon>Bacteria</taxon>
        <taxon>Pseudomonadati</taxon>
        <taxon>Bacteroidota</taxon>
        <taxon>Bacteroidia</taxon>
        <taxon>Bacteroidales</taxon>
        <taxon>Dysgonomonadaceae</taxon>
        <taxon>Proteiniphilum</taxon>
    </lineage>
</organism>
<accession>A0A1R3T2Z4</accession>
<gene>
    <name evidence="1" type="ORF">PSM36_0772</name>
</gene>
<proteinExistence type="predicted"/>
<keyword evidence="2" id="KW-1185">Reference proteome</keyword>
<dbReference type="AlphaFoldDB" id="A0A1R3T2Z4"/>
<dbReference type="STRING" id="1642647.PSM36_0772"/>
<sequence length="214" mass="24490">MDTLLDDGVLSDKEKSNLDRFVSFYSDQFKKLKAKHGWDVVSEIDNIQDGEQYQRFIKGAILSDIINGRPLEKRFTINESPIIFPKGESPLWLFNNVGYFTYKTKTEYRGSSDGISIRIAKGLYYRTGSFKGNPIRTEVLEKKKDGSLILTTKNIYFYCGGSLEKTPLSKIILAQTFADGILIQKDGMREKPKIFKHVDSWFISNVISNHENIP</sequence>
<dbReference type="RefSeq" id="WP_076928989.1">
    <property type="nucleotide sequence ID" value="NZ_LT605205.1"/>
</dbReference>
<dbReference type="EMBL" id="LT605205">
    <property type="protein sequence ID" value="SCD19598.1"/>
    <property type="molecule type" value="Genomic_DNA"/>
</dbReference>